<evidence type="ECO:0000256" key="1">
    <source>
        <dbReference type="ARBA" id="ARBA00006336"/>
    </source>
</evidence>
<proteinExistence type="inferred from homology"/>
<dbReference type="Pfam" id="PF00857">
    <property type="entry name" value="Isochorismatase"/>
    <property type="match status" value="1"/>
</dbReference>
<evidence type="ECO:0000259" key="3">
    <source>
        <dbReference type="Pfam" id="PF00857"/>
    </source>
</evidence>
<feature type="domain" description="Isochorismatase-like" evidence="3">
    <location>
        <begin position="6"/>
        <end position="174"/>
    </location>
</feature>
<dbReference type="RefSeq" id="WP_093042827.1">
    <property type="nucleotide sequence ID" value="NZ_FNQR01000003.1"/>
</dbReference>
<dbReference type="InterPro" id="IPR050272">
    <property type="entry name" value="Isochorismatase-like_hydrls"/>
</dbReference>
<keyword evidence="2" id="KW-0378">Hydrolase</keyword>
<organism evidence="4 5">
    <name type="scientific">Thalassobacillus cyri</name>
    <dbReference type="NCBI Taxonomy" id="571932"/>
    <lineage>
        <taxon>Bacteria</taxon>
        <taxon>Bacillati</taxon>
        <taxon>Bacillota</taxon>
        <taxon>Bacilli</taxon>
        <taxon>Bacillales</taxon>
        <taxon>Bacillaceae</taxon>
        <taxon>Thalassobacillus</taxon>
    </lineage>
</organism>
<dbReference type="OrthoDB" id="4305745at2"/>
<dbReference type="Gene3D" id="3.40.50.850">
    <property type="entry name" value="Isochorismatase-like"/>
    <property type="match status" value="1"/>
</dbReference>
<name>A0A1H3YWL7_9BACI</name>
<protein>
    <submittedName>
        <fullName evidence="4">Nicotinamidase-related amidase</fullName>
    </submittedName>
</protein>
<comment type="similarity">
    <text evidence="1">Belongs to the isochorismatase family.</text>
</comment>
<dbReference type="EMBL" id="FNQR01000003">
    <property type="protein sequence ID" value="SEA15820.1"/>
    <property type="molecule type" value="Genomic_DNA"/>
</dbReference>
<dbReference type="PANTHER" id="PTHR43540">
    <property type="entry name" value="PEROXYUREIDOACRYLATE/UREIDOACRYLATE AMIDOHYDROLASE-RELATED"/>
    <property type="match status" value="1"/>
</dbReference>
<dbReference type="AlphaFoldDB" id="A0A1H3YWL7"/>
<dbReference type="InterPro" id="IPR000868">
    <property type="entry name" value="Isochorismatase-like_dom"/>
</dbReference>
<evidence type="ECO:0000313" key="4">
    <source>
        <dbReference type="EMBL" id="SEA15820.1"/>
    </source>
</evidence>
<dbReference type="Proteomes" id="UP000198584">
    <property type="component" value="Unassembled WGS sequence"/>
</dbReference>
<dbReference type="PANTHER" id="PTHR43540:SF6">
    <property type="entry name" value="ISOCHORISMATASE-LIKE DOMAIN-CONTAINING PROTEIN"/>
    <property type="match status" value="1"/>
</dbReference>
<evidence type="ECO:0000313" key="5">
    <source>
        <dbReference type="Proteomes" id="UP000198584"/>
    </source>
</evidence>
<dbReference type="InterPro" id="IPR036380">
    <property type="entry name" value="Isochorismatase-like_sf"/>
</dbReference>
<dbReference type="CDD" id="cd00431">
    <property type="entry name" value="cysteine_hydrolases"/>
    <property type="match status" value="1"/>
</dbReference>
<dbReference type="STRING" id="571932.SAMN05421743_10348"/>
<accession>A0A1H3YWL7</accession>
<evidence type="ECO:0000256" key="2">
    <source>
        <dbReference type="ARBA" id="ARBA00022801"/>
    </source>
</evidence>
<reference evidence="4 5" key="1">
    <citation type="submission" date="2016-10" db="EMBL/GenBank/DDBJ databases">
        <authorList>
            <person name="de Groot N.N."/>
        </authorList>
    </citation>
    <scope>NUCLEOTIDE SEQUENCE [LARGE SCALE GENOMIC DNA]</scope>
    <source>
        <strain evidence="4 5">CCM7597</strain>
    </source>
</reference>
<dbReference type="SUPFAM" id="SSF52499">
    <property type="entry name" value="Isochorismatase-like hydrolases"/>
    <property type="match status" value="1"/>
</dbReference>
<dbReference type="GO" id="GO:0016787">
    <property type="term" value="F:hydrolase activity"/>
    <property type="evidence" value="ECO:0007669"/>
    <property type="project" value="UniProtKB-KW"/>
</dbReference>
<sequence>MQQSNTALLIIDVINKMDFDGGENLLEHSLEIADNLRAFKQEAKEKGIPVIYVNDNFGLWQDNATEIVEECKKGRGNPLVEKMEPEEDDFFVIKPKHSGFYGTQLDILLAQIGVDRLILTGTTGDMCVLFTANGAYMREYDLYIPKDLVVSEDKTDNKNALKIMERSLFADISPAAEFDFDKVLNK</sequence>
<gene>
    <name evidence="4" type="ORF">SAMN05421743_10348</name>
</gene>
<keyword evidence="5" id="KW-1185">Reference proteome</keyword>